<keyword evidence="2" id="KW-1185">Reference proteome</keyword>
<organism evidence="1 2">
    <name type="scientific">Leucogyrophana mollusca</name>
    <dbReference type="NCBI Taxonomy" id="85980"/>
    <lineage>
        <taxon>Eukaryota</taxon>
        <taxon>Fungi</taxon>
        <taxon>Dikarya</taxon>
        <taxon>Basidiomycota</taxon>
        <taxon>Agaricomycotina</taxon>
        <taxon>Agaricomycetes</taxon>
        <taxon>Agaricomycetidae</taxon>
        <taxon>Boletales</taxon>
        <taxon>Boletales incertae sedis</taxon>
        <taxon>Leucogyrophana</taxon>
    </lineage>
</organism>
<evidence type="ECO:0000313" key="2">
    <source>
        <dbReference type="Proteomes" id="UP000790709"/>
    </source>
</evidence>
<comment type="caution">
    <text evidence="1">The sequence shown here is derived from an EMBL/GenBank/DDBJ whole genome shotgun (WGS) entry which is preliminary data.</text>
</comment>
<dbReference type="Proteomes" id="UP000790709">
    <property type="component" value="Unassembled WGS sequence"/>
</dbReference>
<gene>
    <name evidence="1" type="ORF">BV22DRAFT_1041498</name>
</gene>
<sequence>MYTAAIPALLAATLISATPNPIPYVSQRHTFKYAVGLYQQPNYDSSEGYQYHSGSVVVTHQDSFECDKCVPINRPVKSHLMSFWFEPDEPSDSMGILFYKDPNCKKPSLATYYNTYEARRAHKAVFPATAFKFCYNVPVAI</sequence>
<accession>A0ACB8AZG7</accession>
<name>A0ACB8AZG7_9AGAM</name>
<dbReference type="EMBL" id="MU266732">
    <property type="protein sequence ID" value="KAH7918802.1"/>
    <property type="molecule type" value="Genomic_DNA"/>
</dbReference>
<proteinExistence type="predicted"/>
<evidence type="ECO:0000313" key="1">
    <source>
        <dbReference type="EMBL" id="KAH7918802.1"/>
    </source>
</evidence>
<protein>
    <submittedName>
        <fullName evidence="1">Uncharacterized protein</fullName>
    </submittedName>
</protein>
<reference evidence="1" key="1">
    <citation type="journal article" date="2021" name="New Phytol.">
        <title>Evolutionary innovations through gain and loss of genes in the ectomycorrhizal Boletales.</title>
        <authorList>
            <person name="Wu G."/>
            <person name="Miyauchi S."/>
            <person name="Morin E."/>
            <person name="Kuo A."/>
            <person name="Drula E."/>
            <person name="Varga T."/>
            <person name="Kohler A."/>
            <person name="Feng B."/>
            <person name="Cao Y."/>
            <person name="Lipzen A."/>
            <person name="Daum C."/>
            <person name="Hundley H."/>
            <person name="Pangilinan J."/>
            <person name="Johnson J."/>
            <person name="Barry K."/>
            <person name="LaButti K."/>
            <person name="Ng V."/>
            <person name="Ahrendt S."/>
            <person name="Min B."/>
            <person name="Choi I.G."/>
            <person name="Park H."/>
            <person name="Plett J.M."/>
            <person name="Magnuson J."/>
            <person name="Spatafora J.W."/>
            <person name="Nagy L.G."/>
            <person name="Henrissat B."/>
            <person name="Grigoriev I.V."/>
            <person name="Yang Z.L."/>
            <person name="Xu J."/>
            <person name="Martin F.M."/>
        </authorList>
    </citation>
    <scope>NUCLEOTIDE SEQUENCE</scope>
    <source>
        <strain evidence="1">KUC20120723A-06</strain>
    </source>
</reference>